<evidence type="ECO:0000313" key="2">
    <source>
        <dbReference type="EMBL" id="RKN39808.1"/>
    </source>
</evidence>
<dbReference type="GO" id="GO:0006355">
    <property type="term" value="P:regulation of DNA-templated transcription"/>
    <property type="evidence" value="ECO:0007669"/>
    <property type="project" value="InterPro"/>
</dbReference>
<dbReference type="AlphaFoldDB" id="A0A3A9YUV1"/>
<dbReference type="InterPro" id="IPR051797">
    <property type="entry name" value="TrmB-like"/>
</dbReference>
<evidence type="ECO:0000259" key="1">
    <source>
        <dbReference type="PROSITE" id="PS50043"/>
    </source>
</evidence>
<dbReference type="SMART" id="SM00421">
    <property type="entry name" value="HTH_LUXR"/>
    <property type="match status" value="1"/>
</dbReference>
<dbReference type="OrthoDB" id="4266042at2"/>
<name>A0A3A9YUV1_9ACTN</name>
<keyword evidence="3" id="KW-1185">Reference proteome</keyword>
<dbReference type="PANTHER" id="PTHR34293">
    <property type="entry name" value="HTH-TYPE TRANSCRIPTIONAL REGULATOR TRMBL2"/>
    <property type="match status" value="1"/>
</dbReference>
<accession>A0A3A9YUV1</accession>
<feature type="domain" description="HTH luxR-type" evidence="1">
    <location>
        <begin position="263"/>
        <end position="326"/>
    </location>
</feature>
<dbReference type="SUPFAM" id="SSF46894">
    <property type="entry name" value="C-terminal effector domain of the bipartite response regulators"/>
    <property type="match status" value="1"/>
</dbReference>
<dbReference type="InterPro" id="IPR016032">
    <property type="entry name" value="Sig_transdc_resp-reg_C-effctor"/>
</dbReference>
<dbReference type="RefSeq" id="WP_120681886.1">
    <property type="nucleotide sequence ID" value="NZ_RBAL01000012.1"/>
</dbReference>
<protein>
    <submittedName>
        <fullName evidence="2">Helix-turn-helix transcriptional regulator</fullName>
    </submittedName>
</protein>
<proteinExistence type="predicted"/>
<dbReference type="GO" id="GO:0003677">
    <property type="term" value="F:DNA binding"/>
    <property type="evidence" value="ECO:0007669"/>
    <property type="project" value="InterPro"/>
</dbReference>
<dbReference type="InterPro" id="IPR036388">
    <property type="entry name" value="WH-like_DNA-bd_sf"/>
</dbReference>
<dbReference type="CDD" id="cd06170">
    <property type="entry name" value="LuxR_C_like"/>
    <property type="match status" value="1"/>
</dbReference>
<gene>
    <name evidence="2" type="ORF">D7294_20505</name>
</gene>
<evidence type="ECO:0000313" key="3">
    <source>
        <dbReference type="Proteomes" id="UP000272474"/>
    </source>
</evidence>
<dbReference type="Gene3D" id="1.10.10.10">
    <property type="entry name" value="Winged helix-like DNA-binding domain superfamily/Winged helix DNA-binding domain"/>
    <property type="match status" value="1"/>
</dbReference>
<reference evidence="2 3" key="1">
    <citation type="journal article" date="2014" name="Int. J. Syst. Evol. Microbiol.">
        <title>Streptomyces hoynatensis sp. nov., isolated from deep marine sediment.</title>
        <authorList>
            <person name="Veyisoglu A."/>
            <person name="Sahin N."/>
        </authorList>
    </citation>
    <scope>NUCLEOTIDE SEQUENCE [LARGE SCALE GENOMIC DNA]</scope>
    <source>
        <strain evidence="2 3">KCTC 29097</strain>
    </source>
</reference>
<comment type="caution">
    <text evidence="2">The sequence shown here is derived from an EMBL/GenBank/DDBJ whole genome shotgun (WGS) entry which is preliminary data.</text>
</comment>
<dbReference type="PANTHER" id="PTHR34293:SF1">
    <property type="entry name" value="HTH-TYPE TRANSCRIPTIONAL REGULATOR TRMBL2"/>
    <property type="match status" value="1"/>
</dbReference>
<dbReference type="Proteomes" id="UP000272474">
    <property type="component" value="Unassembled WGS sequence"/>
</dbReference>
<dbReference type="Pfam" id="PF00196">
    <property type="entry name" value="GerE"/>
    <property type="match status" value="1"/>
</dbReference>
<dbReference type="InterPro" id="IPR000792">
    <property type="entry name" value="Tscrpt_reg_LuxR_C"/>
</dbReference>
<dbReference type="EMBL" id="RBAL01000012">
    <property type="protein sequence ID" value="RKN39808.1"/>
    <property type="molecule type" value="Genomic_DNA"/>
</dbReference>
<sequence length="329" mass="35629">MTDPLATELDAAAVRVYQLRVTHPTDLASQLASRAGLSREQVSEAEDKLATLGLIQRSPSGGWVAISPESAAETLIAPMERDILQRRIAMAATRERLHTLSGDYLEARSMRSAKSSIEIVEGIDNIRAVIDDLVRTCVSTLHVLISGGGQSEAGIRAALPLDLELRSRGVEIHAVFLHSARRHRATAQYMDALSGAGAHVRCTGILPSRMQIYDGECALLPLDPKDPQAGVSIVRDPSVLSFLGQLFAHCWAQSTPFPEEERPTAQGPTGTERQVLLLMASGRTNEEIAGRLGISQRSVSRTVAQLMERLQAANRFQAGVRATQLGWLS</sequence>
<dbReference type="PROSITE" id="PS50043">
    <property type="entry name" value="HTH_LUXR_2"/>
    <property type="match status" value="1"/>
</dbReference>
<organism evidence="2 3">
    <name type="scientific">Streptomyces hoynatensis</name>
    <dbReference type="NCBI Taxonomy" id="1141874"/>
    <lineage>
        <taxon>Bacteria</taxon>
        <taxon>Bacillati</taxon>
        <taxon>Actinomycetota</taxon>
        <taxon>Actinomycetes</taxon>
        <taxon>Kitasatosporales</taxon>
        <taxon>Streptomycetaceae</taxon>
        <taxon>Streptomyces</taxon>
    </lineage>
</organism>